<dbReference type="PRINTS" id="PR00960">
    <property type="entry name" value="LMBPPROTEIN"/>
</dbReference>
<dbReference type="SUPFAM" id="SSF54211">
    <property type="entry name" value="Ribosomal protein S5 domain 2-like"/>
    <property type="match status" value="1"/>
</dbReference>
<dbReference type="OrthoDB" id="9812992at2"/>
<dbReference type="InterPro" id="IPR014606">
    <property type="entry name" value="Heptose_7-P_kinase"/>
</dbReference>
<dbReference type="AlphaFoldDB" id="A0A2S6HZC7"/>
<dbReference type="InterPro" id="IPR013750">
    <property type="entry name" value="GHMP_kinase_C_dom"/>
</dbReference>
<dbReference type="PIRSF" id="PIRSF036406">
    <property type="entry name" value="Hept_kin"/>
    <property type="match status" value="1"/>
</dbReference>
<comment type="caution">
    <text evidence="8">The sequence shown here is derived from an EMBL/GenBank/DDBJ whole genome shotgun (WGS) entry which is preliminary data.</text>
</comment>
<dbReference type="GO" id="GO:0042352">
    <property type="term" value="P:GDP-L-fucose salvage"/>
    <property type="evidence" value="ECO:0007669"/>
    <property type="project" value="TreeGrafter"/>
</dbReference>
<dbReference type="Proteomes" id="UP000237749">
    <property type="component" value="Unassembled WGS sequence"/>
</dbReference>
<dbReference type="Pfam" id="PF00288">
    <property type="entry name" value="GHMP_kinases_N"/>
    <property type="match status" value="1"/>
</dbReference>
<evidence type="ECO:0000313" key="9">
    <source>
        <dbReference type="Proteomes" id="UP000237749"/>
    </source>
</evidence>
<dbReference type="SUPFAM" id="SSF55060">
    <property type="entry name" value="GHMP Kinase, C-terminal domain"/>
    <property type="match status" value="1"/>
</dbReference>
<evidence type="ECO:0000256" key="4">
    <source>
        <dbReference type="ARBA" id="ARBA00022840"/>
    </source>
</evidence>
<dbReference type="InterPro" id="IPR006204">
    <property type="entry name" value="GHMP_kinase_N_dom"/>
</dbReference>
<dbReference type="Pfam" id="PF08544">
    <property type="entry name" value="GHMP_kinases_C"/>
    <property type="match status" value="1"/>
</dbReference>
<dbReference type="InterPro" id="IPR052203">
    <property type="entry name" value="GHMP_Kinase-Related"/>
</dbReference>
<dbReference type="RefSeq" id="WP_104434365.1">
    <property type="nucleotide sequence ID" value="NZ_PTJA01000001.1"/>
</dbReference>
<evidence type="ECO:0000259" key="6">
    <source>
        <dbReference type="Pfam" id="PF00288"/>
    </source>
</evidence>
<dbReference type="EMBL" id="PTJA01000001">
    <property type="protein sequence ID" value="PPK83517.1"/>
    <property type="molecule type" value="Genomic_DNA"/>
</dbReference>
<keyword evidence="2" id="KW-0547">Nucleotide-binding</keyword>
<accession>A0A2S6HZC7</accession>
<keyword evidence="4" id="KW-0067">ATP-binding</keyword>
<proteinExistence type="inferred from homology"/>
<sequence length="357" mass="39650">MIIRGRAPLRVSFGGGGTDVAPFCIEQGGAIIGSTINKYAYCSIVPRQDDQIIVHSLDFDMTVKYNTKENYVYDGRLDLVTAALKAMDIKQGCEVYLQCDAPPGSGLGTSSTVMVALLTAMARWKGVELDSYAMADLAYQVEREDLKIDGGYQDQYAATFGGFNFIEFHGRNNVVVNPLRIKKEIIHELQYNLLLCYTGNVHVSANIIKDQVSNYEKKDPFEAMCEVKALAYAMKDELLKGNLYSFGKLLDYGWKSKKRMSSKITTPQIDELYEEALKAGALGGKLLGAGGGGFLLVYCPYNVRHKVAARMEAAGGQLTDWNFELRGAQSWITDEARWDYQDVKVSIPGGQYHFNLK</sequence>
<protein>
    <submittedName>
        <fullName evidence="8">D-glycero-alpha-D-manno-heptose-7-phosphate kinase</fullName>
    </submittedName>
</protein>
<organism evidence="8 9">
    <name type="scientific">Lacrimispora xylanisolvens</name>
    <dbReference type="NCBI Taxonomy" id="384636"/>
    <lineage>
        <taxon>Bacteria</taxon>
        <taxon>Bacillati</taxon>
        <taxon>Bacillota</taxon>
        <taxon>Clostridia</taxon>
        <taxon>Lachnospirales</taxon>
        <taxon>Lachnospiraceae</taxon>
        <taxon>Lacrimispora</taxon>
    </lineage>
</organism>
<comment type="similarity">
    <text evidence="5">Belongs to the GHMP kinase family.</text>
</comment>
<evidence type="ECO:0000256" key="1">
    <source>
        <dbReference type="ARBA" id="ARBA00022679"/>
    </source>
</evidence>
<evidence type="ECO:0000313" key="8">
    <source>
        <dbReference type="EMBL" id="PPK83517.1"/>
    </source>
</evidence>
<evidence type="ECO:0000259" key="7">
    <source>
        <dbReference type="Pfam" id="PF08544"/>
    </source>
</evidence>
<dbReference type="InterPro" id="IPR036554">
    <property type="entry name" value="GHMP_kinase_C_sf"/>
</dbReference>
<keyword evidence="9" id="KW-1185">Reference proteome</keyword>
<dbReference type="GO" id="GO:0050201">
    <property type="term" value="F:fucokinase activity"/>
    <property type="evidence" value="ECO:0007669"/>
    <property type="project" value="TreeGrafter"/>
</dbReference>
<gene>
    <name evidence="8" type="ORF">BXY41_101581</name>
</gene>
<evidence type="ECO:0000256" key="5">
    <source>
        <dbReference type="ARBA" id="ARBA00038121"/>
    </source>
</evidence>
<dbReference type="Gene3D" id="3.30.230.120">
    <property type="match status" value="1"/>
</dbReference>
<dbReference type="InterPro" id="IPR001174">
    <property type="entry name" value="HddA/FKP"/>
</dbReference>
<dbReference type="InterPro" id="IPR020568">
    <property type="entry name" value="Ribosomal_Su5_D2-typ_SF"/>
</dbReference>
<dbReference type="PANTHER" id="PTHR32463:SF0">
    <property type="entry name" value="L-FUCOSE KINASE"/>
    <property type="match status" value="1"/>
</dbReference>
<dbReference type="PANTHER" id="PTHR32463">
    <property type="entry name" value="L-FUCOSE KINASE"/>
    <property type="match status" value="1"/>
</dbReference>
<keyword evidence="1" id="KW-0808">Transferase</keyword>
<feature type="domain" description="GHMP kinase C-terminal" evidence="7">
    <location>
        <begin position="234"/>
        <end position="313"/>
    </location>
</feature>
<name>A0A2S6HZC7_9FIRM</name>
<dbReference type="GO" id="GO:0005524">
    <property type="term" value="F:ATP binding"/>
    <property type="evidence" value="ECO:0007669"/>
    <property type="project" value="UniProtKB-KW"/>
</dbReference>
<reference evidence="8 9" key="1">
    <citation type="submission" date="2018-02" db="EMBL/GenBank/DDBJ databases">
        <title>Genomic Encyclopedia of Archaeal and Bacterial Type Strains, Phase II (KMG-II): from individual species to whole genera.</title>
        <authorList>
            <person name="Goeker M."/>
        </authorList>
    </citation>
    <scope>NUCLEOTIDE SEQUENCE [LARGE SCALE GENOMIC DNA]</scope>
    <source>
        <strain evidence="8 9">DSM 3808</strain>
    </source>
</reference>
<feature type="domain" description="GHMP kinase N-terminal" evidence="6">
    <location>
        <begin position="79"/>
        <end position="162"/>
    </location>
</feature>
<keyword evidence="3 8" id="KW-0418">Kinase</keyword>
<evidence type="ECO:0000256" key="3">
    <source>
        <dbReference type="ARBA" id="ARBA00022777"/>
    </source>
</evidence>
<evidence type="ECO:0000256" key="2">
    <source>
        <dbReference type="ARBA" id="ARBA00022741"/>
    </source>
</evidence>